<keyword evidence="1" id="KW-0812">Transmembrane</keyword>
<accession>A0A1H1QC49</accession>
<dbReference type="STRING" id="487184.SAMN05216421_1093"/>
<evidence type="ECO:0000313" key="2">
    <source>
        <dbReference type="EMBL" id="SDS20459.1"/>
    </source>
</evidence>
<evidence type="ECO:0000256" key="1">
    <source>
        <dbReference type="SAM" id="Phobius"/>
    </source>
</evidence>
<dbReference type="Proteomes" id="UP000243207">
    <property type="component" value="Chromosome I"/>
</dbReference>
<keyword evidence="3" id="KW-1185">Reference proteome</keyword>
<reference evidence="3" key="1">
    <citation type="submission" date="2016-10" db="EMBL/GenBank/DDBJ databases">
        <authorList>
            <person name="Varghese N."/>
            <person name="Submissions S."/>
        </authorList>
    </citation>
    <scope>NUCLEOTIDE SEQUENCE [LARGE SCALE GENOMIC DNA]</scope>
    <source>
        <strain evidence="3">NRRL B-51270</strain>
    </source>
</reference>
<organism evidence="2 3">
    <name type="scientific">Halopseudomonas xinjiangensis</name>
    <dbReference type="NCBI Taxonomy" id="487184"/>
    <lineage>
        <taxon>Bacteria</taxon>
        <taxon>Pseudomonadati</taxon>
        <taxon>Pseudomonadota</taxon>
        <taxon>Gammaproteobacteria</taxon>
        <taxon>Pseudomonadales</taxon>
        <taxon>Pseudomonadaceae</taxon>
        <taxon>Halopseudomonas</taxon>
    </lineage>
</organism>
<evidence type="ECO:0000313" key="3">
    <source>
        <dbReference type="Proteomes" id="UP000243207"/>
    </source>
</evidence>
<dbReference type="EMBL" id="LT629736">
    <property type="protein sequence ID" value="SDS20459.1"/>
    <property type="molecule type" value="Genomic_DNA"/>
</dbReference>
<feature type="transmembrane region" description="Helical" evidence="1">
    <location>
        <begin position="31"/>
        <end position="53"/>
    </location>
</feature>
<protein>
    <submittedName>
        <fullName evidence="2">Uncharacterized protein</fullName>
    </submittedName>
</protein>
<gene>
    <name evidence="2" type="ORF">SAMN05216421_1093</name>
</gene>
<name>A0A1H1QC49_9GAMM</name>
<proteinExistence type="predicted"/>
<keyword evidence="1" id="KW-1133">Transmembrane helix</keyword>
<sequence length="57" mass="6454">MEQARAVEGEAVERKTEYAGVTILRWFGLSLVGWVVLAGLAVVVWGLLVRLMFWWCS</sequence>
<dbReference type="AlphaFoldDB" id="A0A1H1QC49"/>
<keyword evidence="1" id="KW-0472">Membrane</keyword>